<sequence length="107" mass="11702">MPPFKKSTGIGVMSSVGKRQPKPSADIMLKQIIVVLMLSSSILAFSLFFDNCPPGVAVVMCAKNPCENVSNKWCRTNMCGGCFAECFDDKNQSITCQLNDSTRETIE</sequence>
<keyword evidence="4" id="KW-1185">Reference proteome</keyword>
<reference evidence="3" key="1">
    <citation type="submission" date="2023-08" db="EMBL/GenBank/DDBJ databases">
        <authorList>
            <person name="Alioto T."/>
            <person name="Alioto T."/>
            <person name="Gomez Garrido J."/>
        </authorList>
    </citation>
    <scope>NUCLEOTIDE SEQUENCE</scope>
</reference>
<name>A0AA36FFD5_OCTVU</name>
<evidence type="ECO:0000313" key="4">
    <source>
        <dbReference type="Proteomes" id="UP001162480"/>
    </source>
</evidence>
<keyword evidence="2" id="KW-1133">Transmembrane helix</keyword>
<proteinExistence type="predicted"/>
<keyword evidence="2" id="KW-0472">Membrane</keyword>
<dbReference type="AlphaFoldDB" id="A0AA36FFD5"/>
<gene>
    <name evidence="3" type="ORF">OCTVUL_1B029099</name>
</gene>
<evidence type="ECO:0000256" key="2">
    <source>
        <dbReference type="SAM" id="Phobius"/>
    </source>
</evidence>
<dbReference type="EMBL" id="OX597831">
    <property type="protein sequence ID" value="CAI9736385.1"/>
    <property type="molecule type" value="Genomic_DNA"/>
</dbReference>
<feature type="region of interest" description="Disordered" evidence="1">
    <location>
        <begin position="1"/>
        <end position="21"/>
    </location>
</feature>
<evidence type="ECO:0000256" key="1">
    <source>
        <dbReference type="SAM" id="MobiDB-lite"/>
    </source>
</evidence>
<protein>
    <submittedName>
        <fullName evidence="3">Uncharacterized protein</fullName>
    </submittedName>
</protein>
<accession>A0AA36FFD5</accession>
<keyword evidence="2" id="KW-0812">Transmembrane</keyword>
<feature type="transmembrane region" description="Helical" evidence="2">
    <location>
        <begin position="27"/>
        <end position="49"/>
    </location>
</feature>
<organism evidence="3 4">
    <name type="scientific">Octopus vulgaris</name>
    <name type="common">Common octopus</name>
    <dbReference type="NCBI Taxonomy" id="6645"/>
    <lineage>
        <taxon>Eukaryota</taxon>
        <taxon>Metazoa</taxon>
        <taxon>Spiralia</taxon>
        <taxon>Lophotrochozoa</taxon>
        <taxon>Mollusca</taxon>
        <taxon>Cephalopoda</taxon>
        <taxon>Coleoidea</taxon>
        <taxon>Octopodiformes</taxon>
        <taxon>Octopoda</taxon>
        <taxon>Incirrata</taxon>
        <taxon>Octopodidae</taxon>
        <taxon>Octopus</taxon>
    </lineage>
</organism>
<dbReference type="Proteomes" id="UP001162480">
    <property type="component" value="Chromosome 18"/>
</dbReference>
<evidence type="ECO:0000313" key="3">
    <source>
        <dbReference type="EMBL" id="CAI9736385.1"/>
    </source>
</evidence>